<evidence type="ECO:0000256" key="7">
    <source>
        <dbReference type="ARBA" id="ARBA00023136"/>
    </source>
</evidence>
<dbReference type="GO" id="GO:0000329">
    <property type="term" value="C:fungal-type vacuole membrane"/>
    <property type="evidence" value="ECO:0007669"/>
    <property type="project" value="TreeGrafter"/>
</dbReference>
<comment type="similarity">
    <text evidence="2 8">Belongs to the V-ATPase 116 kDa subunit family.</text>
</comment>
<dbReference type="AlphaFoldDB" id="A0A317BGD3"/>
<reference evidence="9" key="1">
    <citation type="journal article" date="2018" name="BMC Genomics">
        <title>Comparative genomics of the wheat fungal pathogen Pyrenophora tritici-repentis reveals chromosomal variations and genome plasticity.</title>
        <authorList>
            <person name="Moolhuijzen P."/>
            <person name="See P.T."/>
            <person name="Hane J.K."/>
            <person name="Shi G."/>
            <person name="Liu Z."/>
            <person name="Oliver R.P."/>
            <person name="Moffat C.S."/>
        </authorList>
    </citation>
    <scope>NUCLEOTIDE SEQUENCE [LARGE SCALE GENOMIC DNA]</scope>
    <source>
        <strain evidence="9">M4</strain>
    </source>
</reference>
<gene>
    <name evidence="9" type="ORF">PtrM4_018340</name>
</gene>
<evidence type="ECO:0000256" key="3">
    <source>
        <dbReference type="ARBA" id="ARBA00022448"/>
    </source>
</evidence>
<organism evidence="9 10">
    <name type="scientific">Pyrenophora tritici-repentis</name>
    <dbReference type="NCBI Taxonomy" id="45151"/>
    <lineage>
        <taxon>Eukaryota</taxon>
        <taxon>Fungi</taxon>
        <taxon>Dikarya</taxon>
        <taxon>Ascomycota</taxon>
        <taxon>Pezizomycotina</taxon>
        <taxon>Dothideomycetes</taxon>
        <taxon>Pleosporomycetidae</taxon>
        <taxon>Pleosporales</taxon>
        <taxon>Pleosporineae</taxon>
        <taxon>Pleosporaceae</taxon>
        <taxon>Pyrenophora</taxon>
    </lineage>
</organism>
<comment type="caution">
    <text evidence="9">The sequence shown here is derived from an EMBL/GenBank/DDBJ whole genome shotgun (WGS) entry which is preliminary data.</text>
</comment>
<evidence type="ECO:0000256" key="1">
    <source>
        <dbReference type="ARBA" id="ARBA00004141"/>
    </source>
</evidence>
<dbReference type="GO" id="GO:0046961">
    <property type="term" value="F:proton-transporting ATPase activity, rotational mechanism"/>
    <property type="evidence" value="ECO:0007669"/>
    <property type="project" value="InterPro"/>
</dbReference>
<dbReference type="RefSeq" id="XP_001931738.2">
    <property type="nucleotide sequence ID" value="XM_001931703.2"/>
</dbReference>
<dbReference type="Proteomes" id="UP000245464">
    <property type="component" value="Chromosome 1"/>
</dbReference>
<comment type="caution">
    <text evidence="8">Lacks conserved residue(s) required for the propagation of feature annotation.</text>
</comment>
<dbReference type="PANTHER" id="PTHR11629:SF63">
    <property type="entry name" value="V-TYPE PROTON ATPASE SUBUNIT A"/>
    <property type="match status" value="1"/>
</dbReference>
<dbReference type="PANTHER" id="PTHR11629">
    <property type="entry name" value="VACUOLAR PROTON ATPASES"/>
    <property type="match status" value="1"/>
</dbReference>
<dbReference type="GO" id="GO:0051117">
    <property type="term" value="F:ATPase binding"/>
    <property type="evidence" value="ECO:0007669"/>
    <property type="project" value="TreeGrafter"/>
</dbReference>
<evidence type="ECO:0000313" key="10">
    <source>
        <dbReference type="Proteomes" id="UP000245464"/>
    </source>
</evidence>
<feature type="transmembrane region" description="Helical" evidence="8">
    <location>
        <begin position="6"/>
        <end position="35"/>
    </location>
</feature>
<protein>
    <recommendedName>
        <fullName evidence="8">V-type proton ATPase subunit a</fullName>
    </recommendedName>
</protein>
<sequence length="80" mass="9016">MTMKNAFAFTGVAGAFVMVFVFYFWFALTVAVLCVMEGTSAMLHSLRLHWVEAMSKHFIGDGVAFEPFSFKVLLEEEPVE</sequence>
<dbReference type="KEGG" id="ptrr:6339742"/>
<keyword evidence="7 8" id="KW-0472">Membrane</keyword>
<dbReference type="GeneID" id="6339742"/>
<dbReference type="EMBL" id="NQIK02000001">
    <property type="protein sequence ID" value="KAF7577594.1"/>
    <property type="molecule type" value="Genomic_DNA"/>
</dbReference>
<keyword evidence="5 8" id="KW-1133">Transmembrane helix</keyword>
<keyword evidence="4 8" id="KW-0812">Transmembrane</keyword>
<evidence type="ECO:0000256" key="8">
    <source>
        <dbReference type="RuleBase" id="RU361189"/>
    </source>
</evidence>
<accession>A0A317BGD3</accession>
<keyword evidence="8" id="KW-0375">Hydrogen ion transport</keyword>
<proteinExistence type="inferred from homology"/>
<dbReference type="GO" id="GO:0033179">
    <property type="term" value="C:proton-transporting V-type ATPase, V0 domain"/>
    <property type="evidence" value="ECO:0007669"/>
    <property type="project" value="InterPro"/>
</dbReference>
<dbReference type="InterPro" id="IPR002490">
    <property type="entry name" value="V-ATPase_116kDa_su"/>
</dbReference>
<evidence type="ECO:0000313" key="9">
    <source>
        <dbReference type="EMBL" id="KAF7577594.1"/>
    </source>
</evidence>
<comment type="subcellular location">
    <subcellularLocation>
        <location evidence="1">Membrane</location>
        <topology evidence="1">Multi-pass membrane protein</topology>
    </subcellularLocation>
</comment>
<evidence type="ECO:0000256" key="6">
    <source>
        <dbReference type="ARBA" id="ARBA00023065"/>
    </source>
</evidence>
<dbReference type="GO" id="GO:0016471">
    <property type="term" value="C:vacuolar proton-transporting V-type ATPase complex"/>
    <property type="evidence" value="ECO:0007669"/>
    <property type="project" value="TreeGrafter"/>
</dbReference>
<comment type="function">
    <text evidence="8">Essential component of the vacuolar proton pump (V-ATPase), a multimeric enzyme that catalyzes the translocation of protons across the membranes. Required for assembly and activity of the V-ATPase.</text>
</comment>
<dbReference type="GO" id="GO:0007035">
    <property type="term" value="P:vacuolar acidification"/>
    <property type="evidence" value="ECO:0007669"/>
    <property type="project" value="TreeGrafter"/>
</dbReference>
<name>A0A317BGD3_9PLEO</name>
<evidence type="ECO:0000256" key="5">
    <source>
        <dbReference type="ARBA" id="ARBA00022989"/>
    </source>
</evidence>
<keyword evidence="3 8" id="KW-0813">Transport</keyword>
<keyword evidence="6 8" id="KW-0406">Ion transport</keyword>
<evidence type="ECO:0000256" key="2">
    <source>
        <dbReference type="ARBA" id="ARBA00009904"/>
    </source>
</evidence>
<dbReference type="Pfam" id="PF01496">
    <property type="entry name" value="V_ATPase_I"/>
    <property type="match status" value="1"/>
</dbReference>
<evidence type="ECO:0000256" key="4">
    <source>
        <dbReference type="ARBA" id="ARBA00022692"/>
    </source>
</evidence>